<comment type="caution">
    <text evidence="4">The sequence shown here is derived from an EMBL/GenBank/DDBJ whole genome shotgun (WGS) entry which is preliminary data.</text>
</comment>
<keyword evidence="1" id="KW-1133">Transmembrane helix</keyword>
<evidence type="ECO:0000259" key="2">
    <source>
        <dbReference type="Pfam" id="PF07811"/>
    </source>
</evidence>
<organism evidence="4 6">
    <name type="scientific">Antrihabitans spumae</name>
    <dbReference type="NCBI Taxonomy" id="3373370"/>
    <lineage>
        <taxon>Bacteria</taxon>
        <taxon>Bacillati</taxon>
        <taxon>Actinomycetota</taxon>
        <taxon>Actinomycetes</taxon>
        <taxon>Mycobacteriales</taxon>
        <taxon>Nocardiaceae</taxon>
        <taxon>Antrihabitans</taxon>
    </lineage>
</organism>
<dbReference type="EMBL" id="JBIMSO010000035">
    <property type="protein sequence ID" value="MFH5208097.1"/>
    <property type="molecule type" value="Genomic_DNA"/>
</dbReference>
<protein>
    <submittedName>
        <fullName evidence="4">TadE/TadG family type IV pilus assembly protein</fullName>
    </submittedName>
</protein>
<dbReference type="Proteomes" id="UP001609219">
    <property type="component" value="Unassembled WGS sequence"/>
</dbReference>
<accession>A0ABW7KD53</accession>
<evidence type="ECO:0000313" key="3">
    <source>
        <dbReference type="EMBL" id="MFH5208097.1"/>
    </source>
</evidence>
<dbReference type="Proteomes" id="UP001609175">
    <property type="component" value="Unassembled WGS sequence"/>
</dbReference>
<keyword evidence="6" id="KW-1185">Reference proteome</keyword>
<evidence type="ECO:0000313" key="6">
    <source>
        <dbReference type="Proteomes" id="UP001609219"/>
    </source>
</evidence>
<proteinExistence type="predicted"/>
<dbReference type="InterPro" id="IPR012495">
    <property type="entry name" value="TadE-like_dom"/>
</dbReference>
<evidence type="ECO:0000313" key="5">
    <source>
        <dbReference type="Proteomes" id="UP001609175"/>
    </source>
</evidence>
<feature type="domain" description="TadE-like" evidence="2">
    <location>
        <begin position="20"/>
        <end position="54"/>
    </location>
</feature>
<sequence length="135" mass="14291">MSRLTTWIRRTAQRGNTIAFAILIPLAIIMLFLGVQGALYYHARSVAVAAAEEALKQSASQYGNPAAGTAAGYAFIAQAGGTTLQAPAVAVTRGPRNSTVSITGKSISLLWFWHPTVHIDMAKPVERITTPGIPS</sequence>
<evidence type="ECO:0000313" key="4">
    <source>
        <dbReference type="EMBL" id="MFH5232953.1"/>
    </source>
</evidence>
<dbReference type="EMBL" id="JBIMSN010000181">
    <property type="protein sequence ID" value="MFH5232953.1"/>
    <property type="molecule type" value="Genomic_DNA"/>
</dbReference>
<keyword evidence="1" id="KW-0472">Membrane</keyword>
<reference evidence="5 6" key="1">
    <citation type="submission" date="2024-10" db="EMBL/GenBank/DDBJ databases">
        <authorList>
            <person name="Riesco R."/>
        </authorList>
    </citation>
    <scope>NUCLEOTIDE SEQUENCE [LARGE SCALE GENOMIC DNA]</scope>
    <source>
        <strain evidence="3 5">NCIMB 15449</strain>
        <strain evidence="4 6">NCIMB 15450</strain>
    </source>
</reference>
<name>A0ABW7KD53_9NOCA</name>
<keyword evidence="1" id="KW-0812">Transmembrane</keyword>
<dbReference type="RefSeq" id="WP_395113527.1">
    <property type="nucleotide sequence ID" value="NZ_JBIMSN010000181.1"/>
</dbReference>
<gene>
    <name evidence="3" type="ORF">ACHIPZ_07710</name>
    <name evidence="4" type="ORF">ACHIRB_30960</name>
</gene>
<feature type="transmembrane region" description="Helical" evidence="1">
    <location>
        <begin position="20"/>
        <end position="41"/>
    </location>
</feature>
<dbReference type="Pfam" id="PF07811">
    <property type="entry name" value="TadE"/>
    <property type="match status" value="1"/>
</dbReference>
<evidence type="ECO:0000256" key="1">
    <source>
        <dbReference type="SAM" id="Phobius"/>
    </source>
</evidence>